<feature type="domain" description="AB hydrolase-1" evidence="1">
    <location>
        <begin position="22"/>
        <end position="245"/>
    </location>
</feature>
<dbReference type="GO" id="GO:0047570">
    <property type="term" value="F:3-oxoadipate enol-lactonase activity"/>
    <property type="evidence" value="ECO:0007669"/>
    <property type="project" value="UniProtKB-EC"/>
</dbReference>
<dbReference type="NCBIfam" id="TIGR02427">
    <property type="entry name" value="protocat_pcaD"/>
    <property type="match status" value="1"/>
</dbReference>
<evidence type="ECO:0000259" key="1">
    <source>
        <dbReference type="Pfam" id="PF00561"/>
    </source>
</evidence>
<dbReference type="PANTHER" id="PTHR43194">
    <property type="entry name" value="HYDROLASE ALPHA/BETA FOLD FAMILY"/>
    <property type="match status" value="1"/>
</dbReference>
<evidence type="ECO:0000313" key="2">
    <source>
        <dbReference type="EMBL" id="MEJ8476039.1"/>
    </source>
</evidence>
<protein>
    <submittedName>
        <fullName evidence="2">3-oxoadipate enol-lactonase</fullName>
        <ecNumber evidence="2">3.1.1.24</ecNumber>
    </submittedName>
</protein>
<gene>
    <name evidence="2" type="primary">pcaD</name>
    <name evidence="2" type="ORF">V6575_18255</name>
</gene>
<dbReference type="InterPro" id="IPR050228">
    <property type="entry name" value="Carboxylesterase_BioH"/>
</dbReference>
<comment type="caution">
    <text evidence="2">The sequence shown here is derived from an EMBL/GenBank/DDBJ whole genome shotgun (WGS) entry which is preliminary data.</text>
</comment>
<name>A0ABU8TPF7_9HYPH</name>
<accession>A0ABU8TPF7</accession>
<dbReference type="EC" id="3.1.1.24" evidence="2"/>
<dbReference type="RefSeq" id="WP_340276375.1">
    <property type="nucleotide sequence ID" value="NZ_JBAKIA010000015.1"/>
</dbReference>
<dbReference type="PRINTS" id="PR00111">
    <property type="entry name" value="ABHYDROLASE"/>
</dbReference>
<sequence length="264" mass="28549">MDMIRANGLALHYADTGEADLPVIVFSNSLGTDFRSWDRVAARLSGQFRLVRYDTRGHGLSDAPDAPYAMSDHIDDLSSLLDGLKLKSVILVGLSVGGQIAQGIAIHRPDLVRALVLCDTAAKIGTADMWQGRMEAIDKGGIEALADPILERWFSDAFRCSRPEELVGWRAMLTRTPKQGYLGTCAAIRDTDFTEQTAQLSLPTLCLCGTNDGATTPELVQATANLITGSRYVQIEGAGHLPCIECPDALVTALTDFIQENKLV</sequence>
<dbReference type="InterPro" id="IPR029058">
    <property type="entry name" value="AB_hydrolase_fold"/>
</dbReference>
<dbReference type="SUPFAM" id="SSF53474">
    <property type="entry name" value="alpha/beta-Hydrolases"/>
    <property type="match status" value="1"/>
</dbReference>
<evidence type="ECO:0000313" key="3">
    <source>
        <dbReference type="Proteomes" id="UP001385499"/>
    </source>
</evidence>
<reference evidence="2 3" key="1">
    <citation type="submission" date="2024-02" db="EMBL/GenBank/DDBJ databases">
        <title>Roseibium algae sp. nov., isolated from marine alga (Grateloupia sp.), showing potential in myo-inositol conversion.</title>
        <authorList>
            <person name="Wang Y."/>
        </authorList>
    </citation>
    <scope>NUCLEOTIDE SEQUENCE [LARGE SCALE GENOMIC DNA]</scope>
    <source>
        <strain evidence="2 3">H3510</strain>
    </source>
</reference>
<proteinExistence type="predicted"/>
<organism evidence="2 3">
    <name type="scientific">Roseibium algae</name>
    <dbReference type="NCBI Taxonomy" id="3123038"/>
    <lineage>
        <taxon>Bacteria</taxon>
        <taxon>Pseudomonadati</taxon>
        <taxon>Pseudomonadota</taxon>
        <taxon>Alphaproteobacteria</taxon>
        <taxon>Hyphomicrobiales</taxon>
        <taxon>Stappiaceae</taxon>
        <taxon>Roseibium</taxon>
    </lineage>
</organism>
<dbReference type="InterPro" id="IPR026968">
    <property type="entry name" value="PcaD/CatD"/>
</dbReference>
<dbReference type="Gene3D" id="3.40.50.1820">
    <property type="entry name" value="alpha/beta hydrolase"/>
    <property type="match status" value="1"/>
</dbReference>
<dbReference type="Pfam" id="PF00561">
    <property type="entry name" value="Abhydrolase_1"/>
    <property type="match status" value="1"/>
</dbReference>
<dbReference type="EMBL" id="JBAKIA010000015">
    <property type="protein sequence ID" value="MEJ8476039.1"/>
    <property type="molecule type" value="Genomic_DNA"/>
</dbReference>
<keyword evidence="3" id="KW-1185">Reference proteome</keyword>
<dbReference type="InterPro" id="IPR000073">
    <property type="entry name" value="AB_hydrolase_1"/>
</dbReference>
<keyword evidence="2" id="KW-0378">Hydrolase</keyword>
<dbReference type="Proteomes" id="UP001385499">
    <property type="component" value="Unassembled WGS sequence"/>
</dbReference>
<dbReference type="PANTHER" id="PTHR43194:SF2">
    <property type="entry name" value="PEROXISOMAL MEMBRANE PROTEIN LPX1"/>
    <property type="match status" value="1"/>
</dbReference>